<dbReference type="Gene3D" id="3.10.10.10">
    <property type="entry name" value="HIV Type 1 Reverse Transcriptase, subunit A, domain 1"/>
    <property type="match status" value="1"/>
</dbReference>
<dbReference type="InterPro" id="IPR000477">
    <property type="entry name" value="RT_dom"/>
</dbReference>
<feature type="transmembrane region" description="Helical" evidence="8">
    <location>
        <begin position="66"/>
        <end position="86"/>
    </location>
</feature>
<dbReference type="InterPro" id="IPR053134">
    <property type="entry name" value="RNA-dir_DNA_polymerase"/>
</dbReference>
<sequence length="377" mass="43807">MCIDYRQLNKVTIKNKYPLPGIDDLFDQLQGATCISKINLRSSYRQLRLRESDIPKRTFRTRYGHYEFLVIFFGLTNAPAVFMDLMNRVFKPYLDMFVIVLIDDILIYSRNDEDHVSHLKVVLQTLKEKELYAKFSKCEFWLESVAFLGHIVFGDGIRVDTQKIEVVQNWPRPTSPTDIRSFLGLAGYYRSFQELKTRLTTALVLTLPEAYASRQLKGHERNYPTHDLELATLVFALIIWRHYLYGVHVDVFTDHKSLQYANVVVDALSRLCMGSTSHVEEDKKELAKDVDELQERIMEEAHSSRYSIHLGSTKKCHDLRETNGEADRTIHTLEDMLRACVIDFKVITIASTWLLMRLFMGEDEDLLLDGLRLVKLG</sequence>
<evidence type="ECO:0000256" key="8">
    <source>
        <dbReference type="SAM" id="Phobius"/>
    </source>
</evidence>
<evidence type="ECO:0000256" key="4">
    <source>
        <dbReference type="ARBA" id="ARBA00022759"/>
    </source>
</evidence>
<dbReference type="PANTHER" id="PTHR24559">
    <property type="entry name" value="TRANSPOSON TY3-I GAG-POL POLYPROTEIN"/>
    <property type="match status" value="1"/>
</dbReference>
<name>A0ABQ7WLW2_SOLTU</name>
<feature type="domain" description="Reverse transcriptase" evidence="9">
    <location>
        <begin position="1"/>
        <end position="152"/>
    </location>
</feature>
<keyword evidence="1" id="KW-0808">Transferase</keyword>
<gene>
    <name evidence="10" type="ORF">KY290_001304</name>
</gene>
<dbReference type="Pfam" id="PF00078">
    <property type="entry name" value="RVT_1"/>
    <property type="match status" value="1"/>
</dbReference>
<reference evidence="10 11" key="1">
    <citation type="journal article" date="2021" name="bioRxiv">
        <title>Chromosome-scale and haplotype-resolved genome assembly of a tetraploid potato cultivar.</title>
        <authorList>
            <person name="Sun H."/>
            <person name="Jiao W.-B."/>
            <person name="Krause K."/>
            <person name="Campoy J.A."/>
            <person name="Goel M."/>
            <person name="Folz-Donahue K."/>
            <person name="Kukat C."/>
            <person name="Huettel B."/>
            <person name="Schneeberger K."/>
        </authorList>
    </citation>
    <scope>NUCLEOTIDE SEQUENCE [LARGE SCALE GENOMIC DNA]</scope>
    <source>
        <strain evidence="10">SolTubOtavaFocal</strain>
        <tissue evidence="10">Leaves</tissue>
    </source>
</reference>
<dbReference type="Pfam" id="PF17917">
    <property type="entry name" value="RT_RNaseH"/>
    <property type="match status" value="1"/>
</dbReference>
<accession>A0ABQ7WLW2</accession>
<keyword evidence="8" id="KW-0812">Transmembrane</keyword>
<keyword evidence="11" id="KW-1185">Reference proteome</keyword>
<evidence type="ECO:0000256" key="6">
    <source>
        <dbReference type="ARBA" id="ARBA00022918"/>
    </source>
</evidence>
<evidence type="ECO:0000259" key="9">
    <source>
        <dbReference type="PROSITE" id="PS50878"/>
    </source>
</evidence>
<keyword evidence="4" id="KW-0255">Endonuclease</keyword>
<feature type="coiled-coil region" evidence="7">
    <location>
        <begin position="276"/>
        <end position="303"/>
    </location>
</feature>
<dbReference type="InterPro" id="IPR041373">
    <property type="entry name" value="RT_RNaseH"/>
</dbReference>
<dbReference type="EMBL" id="JAIVGD010000001">
    <property type="protein sequence ID" value="KAH0781706.1"/>
    <property type="molecule type" value="Genomic_DNA"/>
</dbReference>
<dbReference type="Proteomes" id="UP000826656">
    <property type="component" value="Unassembled WGS sequence"/>
</dbReference>
<evidence type="ECO:0000256" key="1">
    <source>
        <dbReference type="ARBA" id="ARBA00022679"/>
    </source>
</evidence>
<evidence type="ECO:0000256" key="7">
    <source>
        <dbReference type="SAM" id="Coils"/>
    </source>
</evidence>
<evidence type="ECO:0000256" key="5">
    <source>
        <dbReference type="ARBA" id="ARBA00022801"/>
    </source>
</evidence>
<dbReference type="PANTHER" id="PTHR24559:SF444">
    <property type="entry name" value="REVERSE TRANSCRIPTASE DOMAIN-CONTAINING PROTEIN"/>
    <property type="match status" value="1"/>
</dbReference>
<evidence type="ECO:0000256" key="2">
    <source>
        <dbReference type="ARBA" id="ARBA00022695"/>
    </source>
</evidence>
<proteinExistence type="predicted"/>
<keyword evidence="8" id="KW-0472">Membrane</keyword>
<dbReference type="Gene3D" id="3.30.70.270">
    <property type="match status" value="2"/>
</dbReference>
<protein>
    <recommendedName>
        <fullName evidence="9">Reverse transcriptase domain-containing protein</fullName>
    </recommendedName>
</protein>
<keyword evidence="3" id="KW-0540">Nuclease</keyword>
<organism evidence="10 11">
    <name type="scientific">Solanum tuberosum</name>
    <name type="common">Potato</name>
    <dbReference type="NCBI Taxonomy" id="4113"/>
    <lineage>
        <taxon>Eukaryota</taxon>
        <taxon>Viridiplantae</taxon>
        <taxon>Streptophyta</taxon>
        <taxon>Embryophyta</taxon>
        <taxon>Tracheophyta</taxon>
        <taxon>Spermatophyta</taxon>
        <taxon>Magnoliopsida</taxon>
        <taxon>eudicotyledons</taxon>
        <taxon>Gunneridae</taxon>
        <taxon>Pentapetalae</taxon>
        <taxon>asterids</taxon>
        <taxon>lamiids</taxon>
        <taxon>Solanales</taxon>
        <taxon>Solanaceae</taxon>
        <taxon>Solanoideae</taxon>
        <taxon>Solaneae</taxon>
        <taxon>Solanum</taxon>
    </lineage>
</organism>
<dbReference type="InterPro" id="IPR043502">
    <property type="entry name" value="DNA/RNA_pol_sf"/>
</dbReference>
<dbReference type="PROSITE" id="PS50878">
    <property type="entry name" value="RT_POL"/>
    <property type="match status" value="1"/>
</dbReference>
<evidence type="ECO:0000256" key="3">
    <source>
        <dbReference type="ARBA" id="ARBA00022722"/>
    </source>
</evidence>
<keyword evidence="8" id="KW-1133">Transmembrane helix</keyword>
<dbReference type="CDD" id="cd01647">
    <property type="entry name" value="RT_LTR"/>
    <property type="match status" value="1"/>
</dbReference>
<dbReference type="SUPFAM" id="SSF56672">
    <property type="entry name" value="DNA/RNA polymerases"/>
    <property type="match status" value="1"/>
</dbReference>
<dbReference type="InterPro" id="IPR043128">
    <property type="entry name" value="Rev_trsase/Diguanyl_cyclase"/>
</dbReference>
<keyword evidence="5" id="KW-0378">Hydrolase</keyword>
<evidence type="ECO:0000313" key="10">
    <source>
        <dbReference type="EMBL" id="KAH0781706.1"/>
    </source>
</evidence>
<comment type="caution">
    <text evidence="10">The sequence shown here is derived from an EMBL/GenBank/DDBJ whole genome shotgun (WGS) entry which is preliminary data.</text>
</comment>
<keyword evidence="7" id="KW-0175">Coiled coil</keyword>
<keyword evidence="6" id="KW-0695">RNA-directed DNA polymerase</keyword>
<keyword evidence="2" id="KW-0548">Nucleotidyltransferase</keyword>
<evidence type="ECO:0000313" key="11">
    <source>
        <dbReference type="Proteomes" id="UP000826656"/>
    </source>
</evidence>